<dbReference type="InterPro" id="IPR008250">
    <property type="entry name" value="ATPase_P-typ_transduc_dom_A_sf"/>
</dbReference>
<dbReference type="EC" id="7.2.2.-" evidence="13"/>
<feature type="region of interest" description="Disordered" evidence="14">
    <location>
        <begin position="1"/>
        <end position="28"/>
    </location>
</feature>
<dbReference type="Gene3D" id="3.40.50.1000">
    <property type="entry name" value="HAD superfamily/HAD-like"/>
    <property type="match status" value="1"/>
</dbReference>
<feature type="transmembrane region" description="Helical" evidence="13">
    <location>
        <begin position="1118"/>
        <end position="1137"/>
    </location>
</feature>
<dbReference type="FunFam" id="1.20.1110.10:FF:000032">
    <property type="entry name" value="Cation-transporting ATPase"/>
    <property type="match status" value="1"/>
</dbReference>
<feature type="transmembrane region" description="Helical" evidence="13">
    <location>
        <begin position="568"/>
        <end position="588"/>
    </location>
</feature>
<dbReference type="FunFam" id="3.40.1110.10:FF:000057">
    <property type="entry name" value="Cation-transporting ATPase"/>
    <property type="match status" value="1"/>
</dbReference>
<feature type="transmembrane region" description="Helical" evidence="13">
    <location>
        <begin position="1158"/>
        <end position="1180"/>
    </location>
</feature>
<dbReference type="NCBIfam" id="TIGR01657">
    <property type="entry name" value="P-ATPase-V"/>
    <property type="match status" value="1"/>
</dbReference>
<keyword evidence="9 13" id="KW-1278">Translocase</keyword>
<organism evidence="17 18">
    <name type="scientific">Thelonectria olida</name>
    <dbReference type="NCBI Taxonomy" id="1576542"/>
    <lineage>
        <taxon>Eukaryota</taxon>
        <taxon>Fungi</taxon>
        <taxon>Dikarya</taxon>
        <taxon>Ascomycota</taxon>
        <taxon>Pezizomycotina</taxon>
        <taxon>Sordariomycetes</taxon>
        <taxon>Hypocreomycetidae</taxon>
        <taxon>Hypocreales</taxon>
        <taxon>Nectriaceae</taxon>
        <taxon>Thelonectria</taxon>
    </lineage>
</organism>
<gene>
    <name evidence="17" type="ORF">B0T10DRAFT_482768</name>
</gene>
<keyword evidence="6 13" id="KW-0547">Nucleotide-binding</keyword>
<feature type="transmembrane region" description="Helical" evidence="13">
    <location>
        <begin position="202"/>
        <end position="220"/>
    </location>
</feature>
<proteinExistence type="inferred from homology"/>
<evidence type="ECO:0000256" key="11">
    <source>
        <dbReference type="ARBA" id="ARBA00023136"/>
    </source>
</evidence>
<feature type="transmembrane region" description="Helical" evidence="13">
    <location>
        <begin position="359"/>
        <end position="378"/>
    </location>
</feature>
<feature type="transmembrane region" description="Helical" evidence="13">
    <location>
        <begin position="1235"/>
        <end position="1252"/>
    </location>
</feature>
<dbReference type="SUPFAM" id="SSF81665">
    <property type="entry name" value="Calcium ATPase, transmembrane domain M"/>
    <property type="match status" value="1"/>
</dbReference>
<evidence type="ECO:0000259" key="16">
    <source>
        <dbReference type="Pfam" id="PF12409"/>
    </source>
</evidence>
<evidence type="ECO:0000256" key="9">
    <source>
        <dbReference type="ARBA" id="ARBA00022967"/>
    </source>
</evidence>
<evidence type="ECO:0000256" key="1">
    <source>
        <dbReference type="ARBA" id="ARBA00004141"/>
    </source>
</evidence>
<accession>A0A9P8W7H9</accession>
<dbReference type="InterPro" id="IPR047819">
    <property type="entry name" value="P5A-ATPase_N"/>
</dbReference>
<dbReference type="InterPro" id="IPR023299">
    <property type="entry name" value="ATPase_P-typ_cyto_dom_N"/>
</dbReference>
<evidence type="ECO:0000256" key="3">
    <source>
        <dbReference type="ARBA" id="ARBA00022553"/>
    </source>
</evidence>
<evidence type="ECO:0000256" key="13">
    <source>
        <dbReference type="RuleBase" id="RU362082"/>
    </source>
</evidence>
<dbReference type="InterPro" id="IPR023214">
    <property type="entry name" value="HAD_sf"/>
</dbReference>
<comment type="similarity">
    <text evidence="2 13">Belongs to the cation transport ATPase (P-type) (TC 3.A.3) family. Type V subfamily.</text>
</comment>
<dbReference type="PANTHER" id="PTHR45630:SF8">
    <property type="entry name" value="CATION-TRANSPORTING ATPASE"/>
    <property type="match status" value="1"/>
</dbReference>
<keyword evidence="8 13" id="KW-0460">Magnesium</keyword>
<dbReference type="NCBIfam" id="TIGR01494">
    <property type="entry name" value="ATPase_P-type"/>
    <property type="match status" value="1"/>
</dbReference>
<dbReference type="SUPFAM" id="SSF81660">
    <property type="entry name" value="Metal cation-transporting ATPase, ATP-binding domain N"/>
    <property type="match status" value="1"/>
</dbReference>
<evidence type="ECO:0000256" key="12">
    <source>
        <dbReference type="ARBA" id="ARBA00049360"/>
    </source>
</evidence>
<dbReference type="GO" id="GO:0019829">
    <property type="term" value="F:ATPase-coupled monoatomic cation transmembrane transporter activity"/>
    <property type="evidence" value="ECO:0007669"/>
    <property type="project" value="UniProtKB-UniRule"/>
</dbReference>
<keyword evidence="3" id="KW-0597">Phosphoprotein</keyword>
<dbReference type="InterPro" id="IPR044492">
    <property type="entry name" value="P_typ_ATPase_HD_dom"/>
</dbReference>
<dbReference type="OrthoDB" id="48943at2759"/>
<dbReference type="FunFam" id="2.70.150.10:FF:000119">
    <property type="entry name" value="Cation-transporting ATPase"/>
    <property type="match status" value="1"/>
</dbReference>
<evidence type="ECO:0000256" key="14">
    <source>
        <dbReference type="SAM" id="MobiDB-lite"/>
    </source>
</evidence>
<dbReference type="PRINTS" id="PR00119">
    <property type="entry name" value="CATATPASE"/>
</dbReference>
<dbReference type="GO" id="GO:0006874">
    <property type="term" value="P:intracellular calcium ion homeostasis"/>
    <property type="evidence" value="ECO:0007669"/>
    <property type="project" value="TreeGrafter"/>
</dbReference>
<dbReference type="SUPFAM" id="SSF81653">
    <property type="entry name" value="Calcium ATPase, transduction domain A"/>
    <property type="match status" value="1"/>
</dbReference>
<feature type="transmembrane region" description="Helical" evidence="13">
    <location>
        <begin position="1094"/>
        <end position="1112"/>
    </location>
</feature>
<keyword evidence="11 13" id="KW-0472">Membrane</keyword>
<dbReference type="Proteomes" id="UP000777438">
    <property type="component" value="Unassembled WGS sequence"/>
</dbReference>
<dbReference type="GO" id="GO:0015662">
    <property type="term" value="F:P-type ion transporter activity"/>
    <property type="evidence" value="ECO:0007669"/>
    <property type="project" value="InterPro"/>
</dbReference>
<evidence type="ECO:0000256" key="5">
    <source>
        <dbReference type="ARBA" id="ARBA00022723"/>
    </source>
</evidence>
<dbReference type="InterPro" id="IPR001757">
    <property type="entry name" value="P_typ_ATPase"/>
</dbReference>
<evidence type="ECO:0000256" key="8">
    <source>
        <dbReference type="ARBA" id="ARBA00022842"/>
    </source>
</evidence>
<dbReference type="GO" id="GO:0016887">
    <property type="term" value="F:ATP hydrolysis activity"/>
    <property type="evidence" value="ECO:0007669"/>
    <property type="project" value="InterPro"/>
</dbReference>
<dbReference type="SFLD" id="SFLDG00002">
    <property type="entry name" value="C1.7:_P-type_atpase_like"/>
    <property type="match status" value="1"/>
</dbReference>
<keyword evidence="18" id="KW-1185">Reference proteome</keyword>
<evidence type="ECO:0000313" key="17">
    <source>
        <dbReference type="EMBL" id="KAH6891996.1"/>
    </source>
</evidence>
<dbReference type="InterPro" id="IPR023298">
    <property type="entry name" value="ATPase_P-typ_TM_dom_sf"/>
</dbReference>
<dbReference type="InterPro" id="IPR036412">
    <property type="entry name" value="HAD-like_sf"/>
</dbReference>
<comment type="catalytic activity">
    <reaction evidence="12 13">
        <text>ATP + H2O = ADP + phosphate + H(+)</text>
        <dbReference type="Rhea" id="RHEA:13065"/>
        <dbReference type="ChEBI" id="CHEBI:15377"/>
        <dbReference type="ChEBI" id="CHEBI:15378"/>
        <dbReference type="ChEBI" id="CHEBI:30616"/>
        <dbReference type="ChEBI" id="CHEBI:43474"/>
        <dbReference type="ChEBI" id="CHEBI:456216"/>
    </reaction>
</comment>
<feature type="domain" description="P-type ATPase A" evidence="15">
    <location>
        <begin position="422"/>
        <end position="551"/>
    </location>
</feature>
<feature type="region of interest" description="Disordered" evidence="14">
    <location>
        <begin position="742"/>
        <end position="761"/>
    </location>
</feature>
<evidence type="ECO:0000256" key="10">
    <source>
        <dbReference type="ARBA" id="ARBA00022989"/>
    </source>
</evidence>
<comment type="subcellular location">
    <subcellularLocation>
        <location evidence="1 13">Membrane</location>
        <topology evidence="1 13">Multi-pass membrane protein</topology>
    </subcellularLocation>
</comment>
<feature type="transmembrane region" description="Helical" evidence="13">
    <location>
        <begin position="384"/>
        <end position="404"/>
    </location>
</feature>
<dbReference type="Pfam" id="PF00122">
    <property type="entry name" value="E1-E2_ATPase"/>
    <property type="match status" value="1"/>
</dbReference>
<dbReference type="PROSITE" id="PS00154">
    <property type="entry name" value="ATPASE_E1_E2"/>
    <property type="match status" value="1"/>
</dbReference>
<dbReference type="InterPro" id="IPR047821">
    <property type="entry name" value="P5B-type_ATPase"/>
</dbReference>
<feature type="transmembrane region" description="Helical" evidence="13">
    <location>
        <begin position="1272"/>
        <end position="1290"/>
    </location>
</feature>
<feature type="domain" description="P5B-type ATPase N-terminal" evidence="16">
    <location>
        <begin position="186"/>
        <end position="305"/>
    </location>
</feature>
<keyword evidence="7 13" id="KW-0067">ATP-binding</keyword>
<evidence type="ECO:0000256" key="4">
    <source>
        <dbReference type="ARBA" id="ARBA00022692"/>
    </source>
</evidence>
<dbReference type="Pfam" id="PF12409">
    <property type="entry name" value="P5-ATPase"/>
    <property type="match status" value="1"/>
</dbReference>
<dbReference type="SFLD" id="SFLDF00027">
    <property type="entry name" value="p-type_atpase"/>
    <property type="match status" value="1"/>
</dbReference>
<feature type="transmembrane region" description="Helical" evidence="13">
    <location>
        <begin position="594"/>
        <end position="619"/>
    </location>
</feature>
<dbReference type="GO" id="GO:0016020">
    <property type="term" value="C:membrane"/>
    <property type="evidence" value="ECO:0007669"/>
    <property type="project" value="UniProtKB-SubCell"/>
</dbReference>
<dbReference type="InterPro" id="IPR018303">
    <property type="entry name" value="ATPase_P-typ_P_site"/>
</dbReference>
<keyword evidence="5 13" id="KW-0479">Metal-binding</keyword>
<keyword evidence="4 13" id="KW-0812">Transmembrane</keyword>
<dbReference type="Gene3D" id="2.70.150.10">
    <property type="entry name" value="Calcium-transporting ATPase, cytoplasmic transduction domain A"/>
    <property type="match status" value="1"/>
</dbReference>
<feature type="transmembrane region" description="Helical" evidence="13">
    <location>
        <begin position="1205"/>
        <end position="1223"/>
    </location>
</feature>
<protein>
    <recommendedName>
        <fullName evidence="13">Cation-transporting ATPase</fullName>
        <ecNumber evidence="13">7.2.2.-</ecNumber>
    </recommendedName>
</protein>
<evidence type="ECO:0000259" key="15">
    <source>
        <dbReference type="Pfam" id="PF00122"/>
    </source>
</evidence>
<comment type="caution">
    <text evidence="17">The sequence shown here is derived from an EMBL/GenBank/DDBJ whole genome shotgun (WGS) entry which is preliminary data.</text>
</comment>
<dbReference type="SUPFAM" id="SSF56784">
    <property type="entry name" value="HAD-like"/>
    <property type="match status" value="1"/>
</dbReference>
<name>A0A9P8W7H9_9HYPO</name>
<evidence type="ECO:0000256" key="2">
    <source>
        <dbReference type="ARBA" id="ARBA00006000"/>
    </source>
</evidence>
<evidence type="ECO:0000256" key="7">
    <source>
        <dbReference type="ARBA" id="ARBA00022840"/>
    </source>
</evidence>
<reference evidence="17 18" key="1">
    <citation type="journal article" date="2021" name="Nat. Commun.">
        <title>Genetic determinants of endophytism in the Arabidopsis root mycobiome.</title>
        <authorList>
            <person name="Mesny F."/>
            <person name="Miyauchi S."/>
            <person name="Thiergart T."/>
            <person name="Pickel B."/>
            <person name="Atanasova L."/>
            <person name="Karlsson M."/>
            <person name="Huettel B."/>
            <person name="Barry K.W."/>
            <person name="Haridas S."/>
            <person name="Chen C."/>
            <person name="Bauer D."/>
            <person name="Andreopoulos W."/>
            <person name="Pangilinan J."/>
            <person name="LaButti K."/>
            <person name="Riley R."/>
            <person name="Lipzen A."/>
            <person name="Clum A."/>
            <person name="Drula E."/>
            <person name="Henrissat B."/>
            <person name="Kohler A."/>
            <person name="Grigoriev I.V."/>
            <person name="Martin F.M."/>
            <person name="Hacquard S."/>
        </authorList>
    </citation>
    <scope>NUCLEOTIDE SEQUENCE [LARGE SCALE GENOMIC DNA]</scope>
    <source>
        <strain evidence="17 18">MPI-CAGE-CH-0241</strain>
    </source>
</reference>
<dbReference type="InterPro" id="IPR006544">
    <property type="entry name" value="P-type_TPase_V"/>
</dbReference>
<dbReference type="EMBL" id="JAGPYM010000007">
    <property type="protein sequence ID" value="KAH6891996.1"/>
    <property type="molecule type" value="Genomic_DNA"/>
</dbReference>
<sequence>MDDNAPPSSDEGDDAQRPNGRGTLYRLSSNMSRSSIFEDVEMAHEELYSGPVAESLPTSVSAFSHRRPRADSTTSFTYYDDEAEVPLEDDESDGLARRRISDDYIRRSVSDIGDLEFGAVDEAEDDDVSSDRDLDESRDDYILRRHSSAHSRASVHDRLLRRDSTGTVGSFLHRGRTNQKIYMVNEDLTIVVAGFRTNQLGYLLYVLSCILTGGLAYLLFRWMPRWYVSILGRATPLRECDWVVIENQWGELVTMTVKSQPYGRSLSTVFGSTEKHYSDAFDEDSDPIIDDLRTLDYRYVRLCFHPLKDKFTLCNGWKDPSWNDVRLARAGLDSDEKSVREAVFGANLIDIEQKTTGQLLVDEVLHPFYIFQIASLVLWSLDTYYYYAGCIFAMSVGSIVTTLLETRATMKRLREISRFECDVRVLRNGFWRYISSSDLVPGDVYELSDPNLSQFPGDSILLTGDCIVNESMLTGESVPVSKLPATDETLLNMDLAASSVTPETARHFLFCGTKIIRARRPQEDQDGDAVALALVVRTGFNTTKGSLVRSMLFPKPSGFKFYRDSFRYISVMAVVAGIGFIASLINFIRLEIAWHLVIVRALDLITIVVPPALPATLTIGTNFALSRLKSKQIFCISPQRVNVGGKIDIMCFDKTGTLTEDGLDVLGVRVVNRDTNRFSEIITEPQLLLAEAAHQGPQGSFRAALHTMATCHSLRSVDDELVGDPLDLKMFEFTRWDFEEGKQSVGEGEDEEQGGLTPSIARPPDANLELGVLKSFEFVSQLRRASVIVRQFGQKSGDIFVKGAPEAMREICRPETFPSDYDELLSFYTHKGYRVIGCATRHLKKLSWVKVQKMSRADVESNLDFIGFIVFENKLKPTTADVLEELVASNIGAVMVTGDNILTAISVARECGLMDRNAHCFVPRFAQGDYRDPNALLRWESIDNNLYCLDESTLLPQPAPPEDDASLPFDISNLRNYSLAVSGDVFRWIIDFASPLVLQRMLVSGKVFARMSPDEKHELVEKLQSIDYTCGFCGDGANDCGALKAADVGISLSEAEASVAAPFTSRVFDIRCVLEVIKEGRAALVTSFSCFKYMSLYSAIQFTSVTFLYAKASNLGDFQYLFIDLALILPIAIFMGWAGPAPTLCRKRPTADLVSRKVLTPLLGLMVVCVVFQAITYMTVREQPWYVPPKVNHDEPDIKNSENTALFLVSCFEYIFSGFILNAGAPFRQRTTQNWPFTATGTVLTLLTLYMVLTPAKWVMDFMQLTKMSSEYEFFLILLGVGYVAVAWGFEKYFSLHLARFIGHAKQRITGVSKKRKEYKVILESARV</sequence>
<evidence type="ECO:0000256" key="6">
    <source>
        <dbReference type="ARBA" id="ARBA00022741"/>
    </source>
</evidence>
<dbReference type="PANTHER" id="PTHR45630">
    <property type="entry name" value="CATION-TRANSPORTING ATPASE-RELATED"/>
    <property type="match status" value="1"/>
</dbReference>
<dbReference type="SFLD" id="SFLDS00003">
    <property type="entry name" value="Haloacid_Dehalogenase"/>
    <property type="match status" value="1"/>
</dbReference>
<dbReference type="GO" id="GO:0046872">
    <property type="term" value="F:metal ion binding"/>
    <property type="evidence" value="ECO:0007669"/>
    <property type="project" value="UniProtKB-UniRule"/>
</dbReference>
<evidence type="ECO:0000313" key="18">
    <source>
        <dbReference type="Proteomes" id="UP000777438"/>
    </source>
</evidence>
<keyword evidence="10 13" id="KW-1133">Transmembrane helix</keyword>
<dbReference type="FunFam" id="3.40.50.1000:FF:000068">
    <property type="entry name" value="Cation-transporting ATPase"/>
    <property type="match status" value="1"/>
</dbReference>
<dbReference type="CDD" id="cd07542">
    <property type="entry name" value="P-type_ATPase_cation"/>
    <property type="match status" value="1"/>
</dbReference>
<dbReference type="InterPro" id="IPR059000">
    <property type="entry name" value="ATPase_P-type_domA"/>
</dbReference>
<dbReference type="Gene3D" id="3.40.1110.10">
    <property type="entry name" value="Calcium-transporting ATPase, cytoplasmic domain N"/>
    <property type="match status" value="1"/>
</dbReference>
<dbReference type="GO" id="GO:0005524">
    <property type="term" value="F:ATP binding"/>
    <property type="evidence" value="ECO:0007669"/>
    <property type="project" value="UniProtKB-UniRule"/>
</dbReference>